<dbReference type="PRINTS" id="PR00245">
    <property type="entry name" value="OLFACTORYR"/>
</dbReference>
<feature type="transmembrane region" description="Helical" evidence="10">
    <location>
        <begin position="242"/>
        <end position="265"/>
    </location>
</feature>
<evidence type="ECO:0000256" key="4">
    <source>
        <dbReference type="ARBA" id="ARBA00022692"/>
    </source>
</evidence>
<accession>A0A674IJQ8</accession>
<evidence type="ECO:0000256" key="2">
    <source>
        <dbReference type="ARBA" id="ARBA00022475"/>
    </source>
</evidence>
<feature type="transmembrane region" description="Helical" evidence="10">
    <location>
        <begin position="28"/>
        <end position="53"/>
    </location>
</feature>
<dbReference type="Pfam" id="PF13853">
    <property type="entry name" value="7tm_4"/>
    <property type="match status" value="1"/>
</dbReference>
<reference evidence="12" key="1">
    <citation type="submission" date="2025-08" db="UniProtKB">
        <authorList>
            <consortium name="Ensembl"/>
        </authorList>
    </citation>
    <scope>IDENTIFICATION</scope>
</reference>
<dbReference type="CDD" id="cd15225">
    <property type="entry name" value="7tmA_OR10A-like"/>
    <property type="match status" value="1"/>
</dbReference>
<keyword evidence="2 10" id="KW-1003">Cell membrane</keyword>
<keyword evidence="3 10" id="KW-0716">Sensory transduction</keyword>
<dbReference type="FunFam" id="1.20.1070.10:FF:000001">
    <property type="entry name" value="Olfactory receptor"/>
    <property type="match status" value="1"/>
</dbReference>
<name>A0A674IJQ8_9SAUR</name>
<keyword evidence="6 10" id="KW-1133">Transmembrane helix</keyword>
<sequence length="318" mass="35211">MADKELGNQTFLTEFILLGFGASPKLQILLLLLFLVIYIVTMAGNILIMAVVVADQHLHTPMYFFLGNLSCLETCYTSTVLPSMLASLLTGDRTISVGGCCAAQMYFFLLLGSAECYLLAAMAYDRYVAICHPLRYVAIMERRSCVWLVAGSWLSGIPVSFIQTTLVFTSPFCGPNKINHFFCDVAPVLQLVCADTSRNEMSNITVTVVFLAIPFTLILISYTCIIATVLKMSSPGSRHRAFSTCSSHLVVVTLFYGSGMVMYLRPRSSHTTENDKLLSLFYTVVTPMLNPVIYSLRNEEVKGALRRRVAGKRLSPLQ</sequence>
<keyword evidence="7 10" id="KW-0472">Membrane</keyword>
<dbReference type="PROSITE" id="PS00237">
    <property type="entry name" value="G_PROTEIN_RECEP_F1_1"/>
    <property type="match status" value="1"/>
</dbReference>
<evidence type="ECO:0000256" key="3">
    <source>
        <dbReference type="ARBA" id="ARBA00022606"/>
    </source>
</evidence>
<dbReference type="InterPro" id="IPR017452">
    <property type="entry name" value="GPCR_Rhodpsn_7TM"/>
</dbReference>
<evidence type="ECO:0000256" key="6">
    <source>
        <dbReference type="ARBA" id="ARBA00022989"/>
    </source>
</evidence>
<protein>
    <recommendedName>
        <fullName evidence="10">Olfactory receptor</fullName>
    </recommendedName>
</protein>
<evidence type="ECO:0000256" key="9">
    <source>
        <dbReference type="RuleBase" id="RU000688"/>
    </source>
</evidence>
<keyword evidence="4 9" id="KW-0812">Transmembrane</keyword>
<evidence type="ECO:0000256" key="5">
    <source>
        <dbReference type="ARBA" id="ARBA00022725"/>
    </source>
</evidence>
<dbReference type="InterPro" id="IPR000725">
    <property type="entry name" value="Olfact_rcpt"/>
</dbReference>
<dbReference type="PANTHER" id="PTHR26453">
    <property type="entry name" value="OLFACTORY RECEPTOR"/>
    <property type="match status" value="1"/>
</dbReference>
<evidence type="ECO:0000313" key="13">
    <source>
        <dbReference type="Proteomes" id="UP000472274"/>
    </source>
</evidence>
<proteinExistence type="inferred from homology"/>
<feature type="transmembrane region" description="Helical" evidence="10">
    <location>
        <begin position="145"/>
        <end position="168"/>
    </location>
</feature>
<dbReference type="Ensembl" id="ENSTMTT00000008121.1">
    <property type="protein sequence ID" value="ENSTMTP00000007864.1"/>
    <property type="gene ID" value="ENSTMTG00000005726.1"/>
</dbReference>
<dbReference type="Proteomes" id="UP000472274">
    <property type="component" value="Unplaced"/>
</dbReference>
<feature type="transmembrane region" description="Helical" evidence="10">
    <location>
        <begin position="277"/>
        <end position="296"/>
    </location>
</feature>
<evidence type="ECO:0000259" key="11">
    <source>
        <dbReference type="PROSITE" id="PS50262"/>
    </source>
</evidence>
<feature type="domain" description="G-protein coupled receptors family 1 profile" evidence="11">
    <location>
        <begin position="44"/>
        <end position="294"/>
    </location>
</feature>
<feature type="transmembrane region" description="Helical" evidence="10">
    <location>
        <begin position="105"/>
        <end position="124"/>
    </location>
</feature>
<comment type="subcellular location">
    <subcellularLocation>
        <location evidence="1 10">Cell membrane</location>
        <topology evidence="1 10">Multi-pass membrane protein</topology>
    </subcellularLocation>
</comment>
<dbReference type="GO" id="GO:0004930">
    <property type="term" value="F:G protein-coupled receptor activity"/>
    <property type="evidence" value="ECO:0007669"/>
    <property type="project" value="UniProtKB-KW"/>
</dbReference>
<keyword evidence="5 10" id="KW-0552">Olfaction</keyword>
<dbReference type="InParanoid" id="A0A674IJQ8"/>
<reference evidence="12" key="2">
    <citation type="submission" date="2025-09" db="UniProtKB">
        <authorList>
            <consortium name="Ensembl"/>
        </authorList>
    </citation>
    <scope>IDENTIFICATION</scope>
</reference>
<evidence type="ECO:0000256" key="1">
    <source>
        <dbReference type="ARBA" id="ARBA00004651"/>
    </source>
</evidence>
<dbReference type="GO" id="GO:0004984">
    <property type="term" value="F:olfactory receptor activity"/>
    <property type="evidence" value="ECO:0007669"/>
    <property type="project" value="InterPro"/>
</dbReference>
<dbReference type="PROSITE" id="PS50262">
    <property type="entry name" value="G_PROTEIN_RECEP_F1_2"/>
    <property type="match status" value="1"/>
</dbReference>
<feature type="transmembrane region" description="Helical" evidence="10">
    <location>
        <begin position="204"/>
        <end position="230"/>
    </location>
</feature>
<feature type="transmembrane region" description="Helical" evidence="10">
    <location>
        <begin position="65"/>
        <end position="85"/>
    </location>
</feature>
<organism evidence="12 13">
    <name type="scientific">Terrapene triunguis</name>
    <name type="common">Three-toed box turtle</name>
    <dbReference type="NCBI Taxonomy" id="2587831"/>
    <lineage>
        <taxon>Eukaryota</taxon>
        <taxon>Metazoa</taxon>
        <taxon>Chordata</taxon>
        <taxon>Craniata</taxon>
        <taxon>Vertebrata</taxon>
        <taxon>Euteleostomi</taxon>
        <taxon>Archelosauria</taxon>
        <taxon>Testudinata</taxon>
        <taxon>Testudines</taxon>
        <taxon>Cryptodira</taxon>
        <taxon>Durocryptodira</taxon>
        <taxon>Testudinoidea</taxon>
        <taxon>Emydidae</taxon>
        <taxon>Terrapene</taxon>
    </lineage>
</organism>
<dbReference type="GeneTree" id="ENSGT01150000286970"/>
<keyword evidence="13" id="KW-1185">Reference proteome</keyword>
<evidence type="ECO:0000313" key="12">
    <source>
        <dbReference type="Ensembl" id="ENSTMTP00000007864.1"/>
    </source>
</evidence>
<evidence type="ECO:0000256" key="8">
    <source>
        <dbReference type="ARBA" id="ARBA00023224"/>
    </source>
</evidence>
<keyword evidence="9" id="KW-0675">Receptor</keyword>
<dbReference type="GO" id="GO:0005886">
    <property type="term" value="C:plasma membrane"/>
    <property type="evidence" value="ECO:0007669"/>
    <property type="project" value="UniProtKB-SubCell"/>
</dbReference>
<dbReference type="AlphaFoldDB" id="A0A674IJQ8"/>
<evidence type="ECO:0000256" key="7">
    <source>
        <dbReference type="ARBA" id="ARBA00023136"/>
    </source>
</evidence>
<keyword evidence="8 9" id="KW-0807">Transducer</keyword>
<keyword evidence="9" id="KW-0297">G-protein coupled receptor</keyword>
<dbReference type="InterPro" id="IPR000276">
    <property type="entry name" value="GPCR_Rhodpsn"/>
</dbReference>
<dbReference type="PRINTS" id="PR00237">
    <property type="entry name" value="GPCRRHODOPSN"/>
</dbReference>
<dbReference type="Gene3D" id="1.20.1070.10">
    <property type="entry name" value="Rhodopsin 7-helix transmembrane proteins"/>
    <property type="match status" value="1"/>
</dbReference>
<dbReference type="SUPFAM" id="SSF81321">
    <property type="entry name" value="Family A G protein-coupled receptor-like"/>
    <property type="match status" value="1"/>
</dbReference>
<evidence type="ECO:0000256" key="10">
    <source>
        <dbReference type="RuleBase" id="RU363047"/>
    </source>
</evidence>
<comment type="similarity">
    <text evidence="9">Belongs to the G-protein coupled receptor 1 family.</text>
</comment>